<organism evidence="1 2">
    <name type="scientific">Trichomonas vaginalis (strain ATCC PRA-98 / G3)</name>
    <dbReference type="NCBI Taxonomy" id="412133"/>
    <lineage>
        <taxon>Eukaryota</taxon>
        <taxon>Metamonada</taxon>
        <taxon>Parabasalia</taxon>
        <taxon>Trichomonadida</taxon>
        <taxon>Trichomonadidae</taxon>
        <taxon>Trichomonas</taxon>
    </lineage>
</organism>
<dbReference type="Proteomes" id="UP000001542">
    <property type="component" value="Unassembled WGS sequence"/>
</dbReference>
<dbReference type="InParanoid" id="A2F1T9"/>
<dbReference type="VEuPathDB" id="TrichDB:TVAGG3_0038020"/>
<evidence type="ECO:0000313" key="1">
    <source>
        <dbReference type="EMBL" id="EAY01139.1"/>
    </source>
</evidence>
<dbReference type="VEuPathDB" id="TrichDB:TVAG_040440"/>
<dbReference type="KEGG" id="tva:4758964"/>
<dbReference type="SMR" id="A2F1T9"/>
<dbReference type="InterPro" id="IPR038336">
    <property type="entry name" value="NET_sf"/>
</dbReference>
<gene>
    <name evidence="1" type="ORF">TVAG_040440</name>
</gene>
<evidence type="ECO:0000313" key="2">
    <source>
        <dbReference type="Proteomes" id="UP000001542"/>
    </source>
</evidence>
<reference evidence="1" key="1">
    <citation type="submission" date="2006-10" db="EMBL/GenBank/DDBJ databases">
        <authorList>
            <person name="Amadeo P."/>
            <person name="Zhao Q."/>
            <person name="Wortman J."/>
            <person name="Fraser-Liggett C."/>
            <person name="Carlton J."/>
        </authorList>
    </citation>
    <scope>NUCLEOTIDE SEQUENCE</scope>
    <source>
        <strain evidence="1">G3</strain>
    </source>
</reference>
<accession>A2F1T9</accession>
<dbReference type="RefSeq" id="XP_001313991.1">
    <property type="nucleotide sequence ID" value="XM_001313986.1"/>
</dbReference>
<dbReference type="AlphaFoldDB" id="A2F1T9"/>
<keyword evidence="2" id="KW-1185">Reference proteome</keyword>
<name>A2F1T9_TRIV3</name>
<dbReference type="EMBL" id="DS113577">
    <property type="protein sequence ID" value="EAY01139.1"/>
    <property type="molecule type" value="Genomic_DNA"/>
</dbReference>
<evidence type="ECO:0008006" key="3">
    <source>
        <dbReference type="Google" id="ProtNLM"/>
    </source>
</evidence>
<protein>
    <recommendedName>
        <fullName evidence="3">NET domain-containing protein</fullName>
    </recommendedName>
</protein>
<sequence length="224" mass="25766">MDLTEMSQCLKIYDNVVGSSIGQFVEKSFKNAPPNSKFATLFNGCREALKRGDFKSSQQWLDALTISFNDCIRAIGENTELGCSLATLLQQIDDQIKSRRLLSNKMIMDMITKASDKLHEMMPHFPDNLRDFQELMKADHLEQIRPILDIPKLEAPQLTQDDLDLTVSRLRSLDSDRHVTNVMDILQRYEIYICQDSEDDITVDLDYIDPLTTKKIQDFLDNNV</sequence>
<proteinExistence type="predicted"/>
<dbReference type="Gene3D" id="1.20.1270.220">
    <property type="match status" value="1"/>
</dbReference>
<reference evidence="1" key="2">
    <citation type="journal article" date="2007" name="Science">
        <title>Draft genome sequence of the sexually transmitted pathogen Trichomonas vaginalis.</title>
        <authorList>
            <person name="Carlton J.M."/>
            <person name="Hirt R.P."/>
            <person name="Silva J.C."/>
            <person name="Delcher A.L."/>
            <person name="Schatz M."/>
            <person name="Zhao Q."/>
            <person name="Wortman J.R."/>
            <person name="Bidwell S.L."/>
            <person name="Alsmark U.C.M."/>
            <person name="Besteiro S."/>
            <person name="Sicheritz-Ponten T."/>
            <person name="Noel C.J."/>
            <person name="Dacks J.B."/>
            <person name="Foster P.G."/>
            <person name="Simillion C."/>
            <person name="Van de Peer Y."/>
            <person name="Miranda-Saavedra D."/>
            <person name="Barton G.J."/>
            <person name="Westrop G.D."/>
            <person name="Mueller S."/>
            <person name="Dessi D."/>
            <person name="Fiori P.L."/>
            <person name="Ren Q."/>
            <person name="Paulsen I."/>
            <person name="Zhang H."/>
            <person name="Bastida-Corcuera F.D."/>
            <person name="Simoes-Barbosa A."/>
            <person name="Brown M.T."/>
            <person name="Hayes R.D."/>
            <person name="Mukherjee M."/>
            <person name="Okumura C.Y."/>
            <person name="Schneider R."/>
            <person name="Smith A.J."/>
            <person name="Vanacova S."/>
            <person name="Villalvazo M."/>
            <person name="Haas B.J."/>
            <person name="Pertea M."/>
            <person name="Feldblyum T.V."/>
            <person name="Utterback T.R."/>
            <person name="Shu C.L."/>
            <person name="Osoegawa K."/>
            <person name="de Jong P.J."/>
            <person name="Hrdy I."/>
            <person name="Horvathova L."/>
            <person name="Zubacova Z."/>
            <person name="Dolezal P."/>
            <person name="Malik S.B."/>
            <person name="Logsdon J.M. Jr."/>
            <person name="Henze K."/>
            <person name="Gupta A."/>
            <person name="Wang C.C."/>
            <person name="Dunne R.L."/>
            <person name="Upcroft J.A."/>
            <person name="Upcroft P."/>
            <person name="White O."/>
            <person name="Salzberg S.L."/>
            <person name="Tang P."/>
            <person name="Chiu C.-H."/>
            <person name="Lee Y.-S."/>
            <person name="Embley T.M."/>
            <person name="Coombs G.H."/>
            <person name="Mottram J.C."/>
            <person name="Tachezy J."/>
            <person name="Fraser-Liggett C.M."/>
            <person name="Johnson P.J."/>
        </authorList>
    </citation>
    <scope>NUCLEOTIDE SEQUENCE [LARGE SCALE GENOMIC DNA]</scope>
    <source>
        <strain evidence="1">G3</strain>
    </source>
</reference>